<proteinExistence type="predicted"/>
<dbReference type="EMBL" id="JAUSUY010000009">
    <property type="protein sequence ID" value="MDT3426899.1"/>
    <property type="molecule type" value="Genomic_DNA"/>
</dbReference>
<dbReference type="Pfam" id="PF13514">
    <property type="entry name" value="AAA_27"/>
    <property type="match status" value="1"/>
</dbReference>
<dbReference type="RefSeq" id="WP_312001069.1">
    <property type="nucleotide sequence ID" value="NZ_JAUSUY010000009.1"/>
</dbReference>
<dbReference type="SUPFAM" id="SSF52540">
    <property type="entry name" value="P-loop containing nucleoside triphosphate hydrolases"/>
    <property type="match status" value="1"/>
</dbReference>
<feature type="compositionally biased region" description="Low complexity" evidence="2">
    <location>
        <begin position="781"/>
        <end position="796"/>
    </location>
</feature>
<evidence type="ECO:0000259" key="3">
    <source>
        <dbReference type="Pfam" id="PF13514"/>
    </source>
</evidence>
<feature type="region of interest" description="Disordered" evidence="2">
    <location>
        <begin position="570"/>
        <end position="595"/>
    </location>
</feature>
<feature type="coiled-coil region" evidence="1">
    <location>
        <begin position="685"/>
        <end position="712"/>
    </location>
</feature>
<feature type="region of interest" description="Disordered" evidence="2">
    <location>
        <begin position="741"/>
        <end position="800"/>
    </location>
</feature>
<gene>
    <name evidence="4" type="ORF">J2Z22_002433</name>
</gene>
<dbReference type="InterPro" id="IPR027417">
    <property type="entry name" value="P-loop_NTPase"/>
</dbReference>
<evidence type="ECO:0000313" key="5">
    <source>
        <dbReference type="Proteomes" id="UP001248709"/>
    </source>
</evidence>
<evidence type="ECO:0000256" key="1">
    <source>
        <dbReference type="SAM" id="Coils"/>
    </source>
</evidence>
<accession>A0ABU3H7U7</accession>
<keyword evidence="5" id="KW-1185">Reference proteome</keyword>
<name>A0ABU3H7U7_9BACL</name>
<dbReference type="InterPro" id="IPR038734">
    <property type="entry name" value="YhaN_AAA"/>
</dbReference>
<keyword evidence="1" id="KW-0175">Coiled coil</keyword>
<reference evidence="4 5" key="1">
    <citation type="submission" date="2023-07" db="EMBL/GenBank/DDBJ databases">
        <title>Genomic Encyclopedia of Type Strains, Phase IV (KMG-IV): sequencing the most valuable type-strain genomes for metagenomic binning, comparative biology and taxonomic classification.</title>
        <authorList>
            <person name="Goeker M."/>
        </authorList>
    </citation>
    <scope>NUCLEOTIDE SEQUENCE [LARGE SCALE GENOMIC DNA]</scope>
    <source>
        <strain evidence="4 5">T98</strain>
    </source>
</reference>
<dbReference type="PANTHER" id="PTHR41259">
    <property type="entry name" value="DOUBLE-STRAND BREAK REPAIR RAD50 ATPASE, PUTATIVE-RELATED"/>
    <property type="match status" value="1"/>
</dbReference>
<dbReference type="Proteomes" id="UP001248709">
    <property type="component" value="Unassembled WGS sequence"/>
</dbReference>
<dbReference type="Gene3D" id="3.40.50.300">
    <property type="entry name" value="P-loop containing nucleotide triphosphate hydrolases"/>
    <property type="match status" value="2"/>
</dbReference>
<evidence type="ECO:0000256" key="2">
    <source>
        <dbReference type="SAM" id="MobiDB-lite"/>
    </source>
</evidence>
<sequence length="1128" mass="124339">MRIERLEIGGFGRLQRRELELSGGLTVLYGPNEAGKSTMLQFIRAMLFGIPGRNYPAERLAPMLGGSHGGTLTALDGQGNVWSIRRYAGGPEGGKGDRLKITLSGIDGSVEEPGQEELEKRLLGGVSRTMYRQLFAVTLSELQELGTLQSEEMSSYLFHAGIGGGGEILRAERRLQQEAEKLYKPRGRTQEAARILQSIEKLERMIADSRSYLPRYNDNTAALQAAEMELEELERRRRENGARLTRLSKAMDIREIWLKWEAARLELGELPDLLSFPEDASERWRDLQARSGHAAQAAARARRIVSELEEELAGTAQDLLLEAQGPRLERLLLAQGGYENRKAELRRLEEEQKLLGEHVRRLLRSIHPGWTAGELADFAGAAADREAARRFAVQFAAYDRRMEGLAAERQALRVRLAAAQAALQQAERSLAREQREGAASFAALRPISPRETARLWDELQQAAERWREAQLRQAQPARAAGGGRTAAAGPLPPLAAALTALLPAALWLTGAPPVSVWVAIGVLAAADLALLAGGLRARRQTAPPQSGGGAVPAAAAEMLRLRGLLLSAPEAESGSARPERRPRTAPASPDAGGLEAGMKELRRLMDAWTGWRQRAERLGGERDLRRTEADALGGQEQALVREMDAAEEDFRGTSARFEEWLRRRGLPEDLSPEGLPDIFRLAEQGNELLRREEALKLRIAELARETAAFEEECLLLMAEAAARQAGEAAFSASSIVVSDQLSSAAPPPADHEFESSPSMPARASQSAGASSGGRDTAVSLPGEPASAAVPPGSSSVDHSPLSPIRWLEERAAAWETLKTALLRRNDLMSRLRVAMEELEEHERELEALRQICGNLLREGGAGDGEDLLRRAAAVSRRRELERSVRHWELAMFGGRDGEERQGLLELLTAKDAYALEEERKREDMERTGLEERRSALLQLRGRLLQERENLKSLCREDSTLQQLEEQRAALRGIAEQYAVSALAAELIGRTRRVYEREKQPQVLALASSYFERLTGGEYRRVVMTLGKKELKAEHREAGLLDSGLLSRGTAEQLYLSLRLALAGTMDRQDPLPLLFDDLFVNFDEKRLHAALSLLGELSSSRQVVMLTCHRHVAEAAARLVTNASVISV</sequence>
<dbReference type="PANTHER" id="PTHR41259:SF1">
    <property type="entry name" value="DOUBLE-STRAND BREAK REPAIR RAD50 ATPASE, PUTATIVE-RELATED"/>
    <property type="match status" value="1"/>
</dbReference>
<feature type="coiled-coil region" evidence="1">
    <location>
        <begin position="936"/>
        <end position="980"/>
    </location>
</feature>
<feature type="domain" description="YhaN AAA" evidence="3">
    <location>
        <begin position="1"/>
        <end position="206"/>
    </location>
</feature>
<feature type="coiled-coil region" evidence="1">
    <location>
        <begin position="216"/>
        <end position="250"/>
    </location>
</feature>
<feature type="compositionally biased region" description="Low complexity" evidence="2">
    <location>
        <begin position="761"/>
        <end position="774"/>
    </location>
</feature>
<feature type="coiled-coil region" evidence="1">
    <location>
        <begin position="402"/>
        <end position="436"/>
    </location>
</feature>
<protein>
    <submittedName>
        <fullName evidence="4">Uncharacterized protein YhaN</fullName>
    </submittedName>
</protein>
<feature type="coiled-coil region" evidence="1">
    <location>
        <begin position="824"/>
        <end position="858"/>
    </location>
</feature>
<comment type="caution">
    <text evidence="4">The sequence shown here is derived from an EMBL/GenBank/DDBJ whole genome shotgun (WGS) entry which is preliminary data.</text>
</comment>
<organism evidence="4 5">
    <name type="scientific">Paenibacillus forsythiae</name>
    <dbReference type="NCBI Taxonomy" id="365616"/>
    <lineage>
        <taxon>Bacteria</taxon>
        <taxon>Bacillati</taxon>
        <taxon>Bacillota</taxon>
        <taxon>Bacilli</taxon>
        <taxon>Bacillales</taxon>
        <taxon>Paenibacillaceae</taxon>
        <taxon>Paenibacillus</taxon>
    </lineage>
</organism>
<evidence type="ECO:0000313" key="4">
    <source>
        <dbReference type="EMBL" id="MDT3426899.1"/>
    </source>
</evidence>